<name>A0A378UL12_BERDE</name>
<dbReference type="PANTHER" id="PTHR47505">
    <property type="entry name" value="DNA UTILIZATION PROTEIN YHGH"/>
    <property type="match status" value="1"/>
</dbReference>
<dbReference type="Gene3D" id="3.40.50.2020">
    <property type="match status" value="1"/>
</dbReference>
<protein>
    <submittedName>
        <fullName evidence="3">Competence protein</fullName>
    </submittedName>
</protein>
<evidence type="ECO:0000313" key="4">
    <source>
        <dbReference type="Proteomes" id="UP000254651"/>
    </source>
</evidence>
<dbReference type="PANTHER" id="PTHR47505:SF1">
    <property type="entry name" value="DNA UTILIZATION PROTEIN YHGH"/>
    <property type="match status" value="1"/>
</dbReference>
<gene>
    <name evidence="3" type="ORF">NCTC10295_01970</name>
</gene>
<sequence>MCGRCQKKPPAYERMWASVYYEPPVSTMIHEWKHLADLSLGGVLAGLMLRHAPDWLAAERIDYLLPVPLSKERRLFRGFNQSEGLVEHLAQHYGWRILPRDSVLRADKPPQSTLKSSERLRNVRHVFSLAQPLPPQCNILLVDDVMTTGATLAELSETLKKSGAQNVFCWTLARAQMKN</sequence>
<dbReference type="EMBL" id="UGQS01000002">
    <property type="protein sequence ID" value="STZ77162.1"/>
    <property type="molecule type" value="Genomic_DNA"/>
</dbReference>
<dbReference type="InterPro" id="IPR029057">
    <property type="entry name" value="PRTase-like"/>
</dbReference>
<dbReference type="InterPro" id="IPR000836">
    <property type="entry name" value="PRTase_dom"/>
</dbReference>
<evidence type="ECO:0000256" key="1">
    <source>
        <dbReference type="ARBA" id="ARBA00008007"/>
    </source>
</evidence>
<feature type="domain" description="Phosphoribosyltransferase" evidence="2">
    <location>
        <begin position="119"/>
        <end position="174"/>
    </location>
</feature>
<reference evidence="3 4" key="1">
    <citation type="submission" date="2018-06" db="EMBL/GenBank/DDBJ databases">
        <authorList>
            <consortium name="Pathogen Informatics"/>
            <person name="Doyle S."/>
        </authorList>
    </citation>
    <scope>NUCLEOTIDE SEQUENCE [LARGE SCALE GENOMIC DNA]</scope>
    <source>
        <strain evidence="3 4">NCTC10295</strain>
    </source>
</reference>
<dbReference type="InterPro" id="IPR051910">
    <property type="entry name" value="ComF/GntX_DNA_util-trans"/>
</dbReference>
<dbReference type="SUPFAM" id="SSF53271">
    <property type="entry name" value="PRTase-like"/>
    <property type="match status" value="1"/>
</dbReference>
<evidence type="ECO:0000313" key="3">
    <source>
        <dbReference type="EMBL" id="STZ77162.1"/>
    </source>
</evidence>
<accession>A0A378UL12</accession>
<keyword evidence="4" id="KW-1185">Reference proteome</keyword>
<dbReference type="Proteomes" id="UP000254651">
    <property type="component" value="Unassembled WGS sequence"/>
</dbReference>
<dbReference type="CDD" id="cd06223">
    <property type="entry name" value="PRTases_typeI"/>
    <property type="match status" value="1"/>
</dbReference>
<dbReference type="Pfam" id="PF00156">
    <property type="entry name" value="Pribosyltran"/>
    <property type="match status" value="1"/>
</dbReference>
<organism evidence="3 4">
    <name type="scientific">Bergeriella denitrificans</name>
    <name type="common">Neisseria denitrificans</name>
    <dbReference type="NCBI Taxonomy" id="494"/>
    <lineage>
        <taxon>Bacteria</taxon>
        <taxon>Pseudomonadati</taxon>
        <taxon>Pseudomonadota</taxon>
        <taxon>Betaproteobacteria</taxon>
        <taxon>Neisseriales</taxon>
        <taxon>Neisseriaceae</taxon>
        <taxon>Bergeriella</taxon>
    </lineage>
</organism>
<dbReference type="AlphaFoldDB" id="A0A378UL12"/>
<proteinExistence type="inferred from homology"/>
<evidence type="ECO:0000259" key="2">
    <source>
        <dbReference type="Pfam" id="PF00156"/>
    </source>
</evidence>
<comment type="similarity">
    <text evidence="1">Belongs to the ComF/GntX family.</text>
</comment>